<dbReference type="EMBL" id="AZGD01000090">
    <property type="protein sequence ID" value="KRM18747.1"/>
    <property type="molecule type" value="Genomic_DNA"/>
</dbReference>
<sequence length="588" mass="66802">MKGGLMGVPIFFVVSGYLITDLLIQEWEQNGKIDIIGFYIRRMKRLYPALITMLMVTGTYITLFQRNLLTNLGKIIVSNIFYVYNWFEIRMGQSYFDKFATQSPFTHLWSLSIEGQFYLLWPFVILGLLKLVHKNSHRFWIIFAVSLLSAIEMALLFSPGKDPSRLYYGTDTRMFSILIGTSLAFVWPSTKLRAEMPAENRRIINLVGYLSMVILLIFFVTLSGENPFVYHFGMYLFSLVSAVLVAVVAHPGASLNRLFTNPFFSYIGKRSYGIYIYQFPVLTFYEAKINIGEHPILNGIVEILIILIISELSYRLIEQPLKKFDYTNALEEIKDVFMAPKGVPIKKKVSVILALTTVAITLVGSFQSTTVKKASSSDLEKQIIKNNKEVAKKNKQINHKDESNSASSSSSVKEDNINDENLKLSPKQVEQANNLAITAVGDSVLADGSAELQKIFPKMYVDAKVGRQTADAVQILQNSANSNQLADTILVVEGTNGPFVGNEVSDIMKIAGKKRQVYWVNTHVPTRRWEGQVNKDLQKNDKKYKNLHIVDWNSYCKNHPDWFYDDNVHPNPEGVKYYSHLVAKNILK</sequence>
<dbReference type="Pfam" id="PF01757">
    <property type="entry name" value="Acyl_transf_3"/>
    <property type="match status" value="1"/>
</dbReference>
<dbReference type="Proteomes" id="UP000051054">
    <property type="component" value="Unassembled WGS sequence"/>
</dbReference>
<keyword evidence="5 9" id="KW-1133">Transmembrane helix</keyword>
<evidence type="ECO:0000256" key="6">
    <source>
        <dbReference type="ARBA" id="ARBA00023136"/>
    </source>
</evidence>
<dbReference type="AlphaFoldDB" id="A0A0R1WSB5"/>
<evidence type="ECO:0000256" key="4">
    <source>
        <dbReference type="ARBA" id="ARBA00022692"/>
    </source>
</evidence>
<feature type="transmembrane region" description="Helical" evidence="9">
    <location>
        <begin position="139"/>
        <end position="160"/>
    </location>
</feature>
<feature type="compositionally biased region" description="Basic and acidic residues" evidence="8">
    <location>
        <begin position="390"/>
        <end position="403"/>
    </location>
</feature>
<feature type="transmembrane region" description="Helical" evidence="9">
    <location>
        <begin position="349"/>
        <end position="366"/>
    </location>
</feature>
<dbReference type="GO" id="GO:0009103">
    <property type="term" value="P:lipopolysaccharide biosynthetic process"/>
    <property type="evidence" value="ECO:0007669"/>
    <property type="project" value="TreeGrafter"/>
</dbReference>
<keyword evidence="12" id="KW-1185">Reference proteome</keyword>
<gene>
    <name evidence="11" type="ORF">FC40_GL000530</name>
</gene>
<accession>A0A0R1WSB5</accession>
<dbReference type="PANTHER" id="PTHR23028">
    <property type="entry name" value="ACETYLTRANSFERASE"/>
    <property type="match status" value="1"/>
</dbReference>
<feature type="domain" description="Acyltransferase 3" evidence="10">
    <location>
        <begin position="5"/>
        <end position="310"/>
    </location>
</feature>
<keyword evidence="7 11" id="KW-0012">Acyltransferase</keyword>
<dbReference type="InterPro" id="IPR036514">
    <property type="entry name" value="SGNH_hydro_sf"/>
</dbReference>
<dbReference type="GO" id="GO:0016747">
    <property type="term" value="F:acyltransferase activity, transferring groups other than amino-acyl groups"/>
    <property type="evidence" value="ECO:0007669"/>
    <property type="project" value="InterPro"/>
</dbReference>
<evidence type="ECO:0000313" key="12">
    <source>
        <dbReference type="Proteomes" id="UP000051054"/>
    </source>
</evidence>
<evidence type="ECO:0000256" key="3">
    <source>
        <dbReference type="ARBA" id="ARBA00022679"/>
    </source>
</evidence>
<evidence type="ECO:0000259" key="10">
    <source>
        <dbReference type="Pfam" id="PF01757"/>
    </source>
</evidence>
<feature type="region of interest" description="Disordered" evidence="8">
    <location>
        <begin position="390"/>
        <end position="415"/>
    </location>
</feature>
<dbReference type="PANTHER" id="PTHR23028:SF53">
    <property type="entry name" value="ACYL_TRANSF_3 DOMAIN-CONTAINING PROTEIN"/>
    <property type="match status" value="1"/>
</dbReference>
<dbReference type="InterPro" id="IPR050879">
    <property type="entry name" value="Acyltransferase_3"/>
</dbReference>
<keyword evidence="6 9" id="KW-0472">Membrane</keyword>
<evidence type="ECO:0000256" key="5">
    <source>
        <dbReference type="ARBA" id="ARBA00022989"/>
    </source>
</evidence>
<feature type="transmembrane region" description="Helical" evidence="9">
    <location>
        <begin position="202"/>
        <end position="222"/>
    </location>
</feature>
<evidence type="ECO:0000313" key="11">
    <source>
        <dbReference type="EMBL" id="KRM18747.1"/>
    </source>
</evidence>
<evidence type="ECO:0000256" key="7">
    <source>
        <dbReference type="ARBA" id="ARBA00023315"/>
    </source>
</evidence>
<evidence type="ECO:0000256" key="2">
    <source>
        <dbReference type="ARBA" id="ARBA00022475"/>
    </source>
</evidence>
<name>A0A0R1WSB5_9LACO</name>
<proteinExistence type="predicted"/>
<comment type="caution">
    <text evidence="11">The sequence shown here is derived from an EMBL/GenBank/DDBJ whole genome shotgun (WGS) entry which is preliminary data.</text>
</comment>
<feature type="transmembrane region" description="Helical" evidence="9">
    <location>
        <begin position="172"/>
        <end position="190"/>
    </location>
</feature>
<keyword evidence="3 11" id="KW-0808">Transferase</keyword>
<dbReference type="SUPFAM" id="SSF52266">
    <property type="entry name" value="SGNH hydrolase"/>
    <property type="match status" value="1"/>
</dbReference>
<dbReference type="PATRIC" id="fig|1423755.3.peg.583"/>
<reference evidence="11 12" key="1">
    <citation type="journal article" date="2015" name="Genome Announc.">
        <title>Expanding the biotechnology potential of lactobacilli through comparative genomics of 213 strains and associated genera.</title>
        <authorList>
            <person name="Sun Z."/>
            <person name="Harris H.M."/>
            <person name="McCann A."/>
            <person name="Guo C."/>
            <person name="Argimon S."/>
            <person name="Zhang W."/>
            <person name="Yang X."/>
            <person name="Jeffery I.B."/>
            <person name="Cooney J.C."/>
            <person name="Kagawa T.F."/>
            <person name="Liu W."/>
            <person name="Song Y."/>
            <person name="Salvetti E."/>
            <person name="Wrobel A."/>
            <person name="Rasinkangas P."/>
            <person name="Parkhill J."/>
            <person name="Rea M.C."/>
            <person name="O'Sullivan O."/>
            <person name="Ritari J."/>
            <person name="Douillard F.P."/>
            <person name="Paul Ross R."/>
            <person name="Yang R."/>
            <person name="Briner A.E."/>
            <person name="Felis G.E."/>
            <person name="de Vos W.M."/>
            <person name="Barrangou R."/>
            <person name="Klaenhammer T.R."/>
            <person name="Caufield P.W."/>
            <person name="Cui Y."/>
            <person name="Zhang H."/>
            <person name="O'Toole P.W."/>
        </authorList>
    </citation>
    <scope>NUCLEOTIDE SEQUENCE [LARGE SCALE GENOMIC DNA]</scope>
    <source>
        <strain evidence="11 12">DSM 18933</strain>
    </source>
</reference>
<dbReference type="InterPro" id="IPR002656">
    <property type="entry name" value="Acyl_transf_3_dom"/>
</dbReference>
<feature type="transmembrane region" description="Helical" evidence="9">
    <location>
        <begin position="6"/>
        <end position="24"/>
    </location>
</feature>
<protein>
    <submittedName>
        <fullName evidence="11">Acyltransferase</fullName>
    </submittedName>
</protein>
<feature type="transmembrane region" description="Helical" evidence="9">
    <location>
        <begin position="45"/>
        <end position="64"/>
    </location>
</feature>
<organism evidence="11 12">
    <name type="scientific">Ligilactobacillus hayakitensis DSM 18933 = JCM 14209</name>
    <dbReference type="NCBI Taxonomy" id="1423755"/>
    <lineage>
        <taxon>Bacteria</taxon>
        <taxon>Bacillati</taxon>
        <taxon>Bacillota</taxon>
        <taxon>Bacilli</taxon>
        <taxon>Lactobacillales</taxon>
        <taxon>Lactobacillaceae</taxon>
        <taxon>Ligilactobacillus</taxon>
    </lineage>
</organism>
<dbReference type="GO" id="GO:0005886">
    <property type="term" value="C:plasma membrane"/>
    <property type="evidence" value="ECO:0007669"/>
    <property type="project" value="UniProtKB-SubCell"/>
</dbReference>
<keyword evidence="4 9" id="KW-0812">Transmembrane</keyword>
<dbReference type="STRING" id="1423755.FC40_GL000530"/>
<dbReference type="CDD" id="cd01840">
    <property type="entry name" value="SGNH_hydrolase_yrhL_like"/>
    <property type="match status" value="1"/>
</dbReference>
<dbReference type="eggNOG" id="COG1835">
    <property type="taxonomic scope" value="Bacteria"/>
</dbReference>
<feature type="transmembrane region" description="Helical" evidence="9">
    <location>
        <begin position="228"/>
        <end position="249"/>
    </location>
</feature>
<evidence type="ECO:0000256" key="8">
    <source>
        <dbReference type="SAM" id="MobiDB-lite"/>
    </source>
</evidence>
<feature type="transmembrane region" description="Helical" evidence="9">
    <location>
        <begin position="115"/>
        <end position="132"/>
    </location>
</feature>
<dbReference type="Gene3D" id="3.40.50.1110">
    <property type="entry name" value="SGNH hydrolase"/>
    <property type="match status" value="1"/>
</dbReference>
<comment type="subcellular location">
    <subcellularLocation>
        <location evidence="1">Cell membrane</location>
        <topology evidence="1">Multi-pass membrane protein</topology>
    </subcellularLocation>
</comment>
<keyword evidence="2" id="KW-1003">Cell membrane</keyword>
<evidence type="ECO:0000256" key="1">
    <source>
        <dbReference type="ARBA" id="ARBA00004651"/>
    </source>
</evidence>
<evidence type="ECO:0000256" key="9">
    <source>
        <dbReference type="SAM" id="Phobius"/>
    </source>
</evidence>